<dbReference type="RefSeq" id="WP_034632132.1">
    <property type="nucleotide sequence ID" value="NZ_JRJU01000033.1"/>
</dbReference>
<evidence type="ECO:0008006" key="4">
    <source>
        <dbReference type="Google" id="ProtNLM"/>
    </source>
</evidence>
<feature type="transmembrane region" description="Helical" evidence="1">
    <location>
        <begin position="6"/>
        <end position="23"/>
    </location>
</feature>
<evidence type="ECO:0000313" key="3">
    <source>
        <dbReference type="Proteomes" id="UP000030832"/>
    </source>
</evidence>
<reference evidence="2 3" key="1">
    <citation type="submission" date="2014-09" db="EMBL/GenBank/DDBJ databases">
        <title>Genome sequencing and annotation of Bacillus Okhensis strain Kh10-101T.</title>
        <authorList>
            <person name="Prakash J.S."/>
        </authorList>
    </citation>
    <scope>NUCLEOTIDE SEQUENCE [LARGE SCALE GENOMIC DNA]</scope>
    <source>
        <strain evidence="3">Kh10-101T</strain>
    </source>
</reference>
<accession>A0A0B0I817</accession>
<sequence>MKYPKIFNLLMIILPWLTVPFLVKHDFKKFLPGTIFMSIYLLFEASIAEKRRWWTFYAKIHPKVWGIIPLIIGPFFIGSIWILKFTYGKFFRYLVLNLVVDGFFTYLLIPWLTKIKYVSLVRLKRYQLSLLFLLKSVLMYGFQYYFENKVSD</sequence>
<feature type="transmembrane region" description="Helical" evidence="1">
    <location>
        <begin position="90"/>
        <end position="109"/>
    </location>
</feature>
<protein>
    <recommendedName>
        <fullName evidence="4">Permease</fullName>
    </recommendedName>
</protein>
<feature type="transmembrane region" description="Helical" evidence="1">
    <location>
        <begin position="129"/>
        <end position="146"/>
    </location>
</feature>
<name>A0A0B0I817_9BACI</name>
<dbReference type="AlphaFoldDB" id="A0A0B0I817"/>
<proteinExistence type="predicted"/>
<dbReference type="Proteomes" id="UP000030832">
    <property type="component" value="Unassembled WGS sequence"/>
</dbReference>
<feature type="transmembrane region" description="Helical" evidence="1">
    <location>
        <begin position="30"/>
        <end position="48"/>
    </location>
</feature>
<keyword evidence="1" id="KW-0472">Membrane</keyword>
<evidence type="ECO:0000313" key="2">
    <source>
        <dbReference type="EMBL" id="KHF38643.1"/>
    </source>
</evidence>
<keyword evidence="3" id="KW-1185">Reference proteome</keyword>
<evidence type="ECO:0000256" key="1">
    <source>
        <dbReference type="SAM" id="Phobius"/>
    </source>
</evidence>
<dbReference type="EMBL" id="JRJU01000033">
    <property type="protein sequence ID" value="KHF38643.1"/>
    <property type="molecule type" value="Genomic_DNA"/>
</dbReference>
<comment type="caution">
    <text evidence="2">The sequence shown here is derived from an EMBL/GenBank/DDBJ whole genome shotgun (WGS) entry which is preliminary data.</text>
</comment>
<organism evidence="2 3">
    <name type="scientific">Halalkalibacter okhensis</name>
    <dbReference type="NCBI Taxonomy" id="333138"/>
    <lineage>
        <taxon>Bacteria</taxon>
        <taxon>Bacillati</taxon>
        <taxon>Bacillota</taxon>
        <taxon>Bacilli</taxon>
        <taxon>Bacillales</taxon>
        <taxon>Bacillaceae</taxon>
        <taxon>Halalkalibacter</taxon>
    </lineage>
</organism>
<dbReference type="eggNOG" id="ENOG50333AV">
    <property type="taxonomic scope" value="Bacteria"/>
</dbReference>
<feature type="transmembrane region" description="Helical" evidence="1">
    <location>
        <begin position="64"/>
        <end position="83"/>
    </location>
</feature>
<keyword evidence="1" id="KW-0812">Transmembrane</keyword>
<gene>
    <name evidence="2" type="ORF">LQ50_19810</name>
</gene>
<keyword evidence="1" id="KW-1133">Transmembrane helix</keyword>
<dbReference type="STRING" id="333138.LQ50_19810"/>
<dbReference type="OrthoDB" id="1683771at2"/>